<dbReference type="Proteomes" id="UP000242886">
    <property type="component" value="Chromosome SDENCHOL"/>
</dbReference>
<accession>A0A7Z7MVN9</accession>
<keyword evidence="3" id="KW-1185">Reference proteome</keyword>
<evidence type="ECO:0000313" key="2">
    <source>
        <dbReference type="EMBL" id="SMB28576.1"/>
    </source>
</evidence>
<gene>
    <name evidence="2" type="ORF">SDENCHOL_20655</name>
</gene>
<evidence type="ECO:0000313" key="3">
    <source>
        <dbReference type="Proteomes" id="UP000242886"/>
    </source>
</evidence>
<evidence type="ECO:0000256" key="1">
    <source>
        <dbReference type="SAM" id="Phobius"/>
    </source>
</evidence>
<sequence length="132" mass="14670">MNETSATGDDDFDRVLAITAEALFLANLLLLPGISFLIIIWLRWRYNPQAGALARCHIAQTFFVSLWGGLLLVIFSLGFIALAGLHSQWTWVVVIIYFTCIHSTLVLLGVFGLARAIAGQEYVYPLIGVRCR</sequence>
<name>A0A7Z7MVN9_9PROT</name>
<reference evidence="2" key="1">
    <citation type="submission" date="2017-03" db="EMBL/GenBank/DDBJ databases">
        <authorList>
            <consortium name="AG Boll"/>
        </authorList>
    </citation>
    <scope>NUCLEOTIDE SEQUENCE [LARGE SCALE GENOMIC DNA]</scope>
    <source>
        <strain evidence="2">Chol</strain>
    </source>
</reference>
<feature type="transmembrane region" description="Helical" evidence="1">
    <location>
        <begin position="89"/>
        <end position="114"/>
    </location>
</feature>
<dbReference type="RefSeq" id="WP_154717132.1">
    <property type="nucleotide sequence ID" value="NZ_LT837803.1"/>
</dbReference>
<proteinExistence type="predicted"/>
<keyword evidence="1" id="KW-0472">Membrane</keyword>
<keyword evidence="1" id="KW-0812">Transmembrane</keyword>
<evidence type="ECO:0008006" key="4">
    <source>
        <dbReference type="Google" id="ProtNLM"/>
    </source>
</evidence>
<feature type="transmembrane region" description="Helical" evidence="1">
    <location>
        <begin position="62"/>
        <end position="83"/>
    </location>
</feature>
<protein>
    <recommendedName>
        <fullName evidence="4">Cytochrome C oxidase subunit III</fullName>
    </recommendedName>
</protein>
<feature type="transmembrane region" description="Helical" evidence="1">
    <location>
        <begin position="22"/>
        <end position="42"/>
    </location>
</feature>
<keyword evidence="1" id="KW-1133">Transmembrane helix</keyword>
<dbReference type="EMBL" id="LT837803">
    <property type="protein sequence ID" value="SMB28576.1"/>
    <property type="molecule type" value="Genomic_DNA"/>
</dbReference>
<organism evidence="2 3">
    <name type="scientific">Sterolibacterium denitrificans</name>
    <dbReference type="NCBI Taxonomy" id="157592"/>
    <lineage>
        <taxon>Bacteria</taxon>
        <taxon>Pseudomonadati</taxon>
        <taxon>Pseudomonadota</taxon>
        <taxon>Betaproteobacteria</taxon>
        <taxon>Nitrosomonadales</taxon>
        <taxon>Sterolibacteriaceae</taxon>
        <taxon>Sterolibacterium</taxon>
    </lineage>
</organism>
<dbReference type="AlphaFoldDB" id="A0A7Z7MVN9"/>